<proteinExistence type="predicted"/>
<evidence type="ECO:0000313" key="4">
    <source>
        <dbReference type="Proteomes" id="UP000887566"/>
    </source>
</evidence>
<dbReference type="Pfam" id="PF01612">
    <property type="entry name" value="DNA_pol_A_exo1"/>
    <property type="match status" value="1"/>
</dbReference>
<dbReference type="Gene3D" id="3.30.420.10">
    <property type="entry name" value="Ribonuclease H-like superfamily/Ribonuclease H"/>
    <property type="match status" value="1"/>
</dbReference>
<evidence type="ECO:0000259" key="3">
    <source>
        <dbReference type="Pfam" id="PF08066"/>
    </source>
</evidence>
<dbReference type="InterPro" id="IPR012337">
    <property type="entry name" value="RNaseH-like_sf"/>
</dbReference>
<dbReference type="GO" id="GO:0071037">
    <property type="term" value="P:nuclear polyadenylation-dependent snRNA catabolic process"/>
    <property type="evidence" value="ECO:0007669"/>
    <property type="project" value="TreeGrafter"/>
</dbReference>
<dbReference type="GO" id="GO:0000176">
    <property type="term" value="C:nuclear exosome (RNase complex)"/>
    <property type="evidence" value="ECO:0007669"/>
    <property type="project" value="InterPro"/>
</dbReference>
<accession>A0A914XKM8</accession>
<dbReference type="GO" id="GO:0071039">
    <property type="term" value="P:nuclear polyadenylation-dependent CUT catabolic process"/>
    <property type="evidence" value="ECO:0007669"/>
    <property type="project" value="TreeGrafter"/>
</dbReference>
<dbReference type="InterPro" id="IPR036397">
    <property type="entry name" value="RNaseH_sf"/>
</dbReference>
<dbReference type="Pfam" id="PF08066">
    <property type="entry name" value="PMC2NT"/>
    <property type="match status" value="1"/>
</dbReference>
<dbReference type="GO" id="GO:0071036">
    <property type="term" value="P:nuclear polyadenylation-dependent snoRNA catabolic process"/>
    <property type="evidence" value="ECO:0007669"/>
    <property type="project" value="TreeGrafter"/>
</dbReference>
<name>A0A914XKM8_9BILA</name>
<dbReference type="GO" id="GO:0071040">
    <property type="term" value="P:nuclear polyadenylation-dependent antisense transcript catabolic process"/>
    <property type="evidence" value="ECO:0007669"/>
    <property type="project" value="TreeGrafter"/>
</dbReference>
<organism evidence="4 5">
    <name type="scientific">Plectus sambesii</name>
    <dbReference type="NCBI Taxonomy" id="2011161"/>
    <lineage>
        <taxon>Eukaryota</taxon>
        <taxon>Metazoa</taxon>
        <taxon>Ecdysozoa</taxon>
        <taxon>Nematoda</taxon>
        <taxon>Chromadorea</taxon>
        <taxon>Plectida</taxon>
        <taxon>Plectina</taxon>
        <taxon>Plectoidea</taxon>
        <taxon>Plectidae</taxon>
        <taxon>Plectus</taxon>
    </lineage>
</organism>
<reference evidence="5" key="1">
    <citation type="submission" date="2022-11" db="UniProtKB">
        <authorList>
            <consortium name="WormBaseParasite"/>
        </authorList>
    </citation>
    <scope>IDENTIFICATION</scope>
</reference>
<feature type="domain" description="Exosome-associated factor Rrp6 N-terminal" evidence="3">
    <location>
        <begin position="22"/>
        <end position="108"/>
    </location>
</feature>
<dbReference type="GO" id="GO:0000175">
    <property type="term" value="F:3'-5'-RNA exonuclease activity"/>
    <property type="evidence" value="ECO:0007669"/>
    <property type="project" value="InterPro"/>
</dbReference>
<dbReference type="InterPro" id="IPR002562">
    <property type="entry name" value="3'-5'_exonuclease_dom"/>
</dbReference>
<dbReference type="GO" id="GO:0071051">
    <property type="term" value="P:poly(A)-dependent snoRNA 3'-end processing"/>
    <property type="evidence" value="ECO:0007669"/>
    <property type="project" value="TreeGrafter"/>
</dbReference>
<dbReference type="Proteomes" id="UP000887566">
    <property type="component" value="Unplaced"/>
</dbReference>
<evidence type="ECO:0000256" key="1">
    <source>
        <dbReference type="SAM" id="MobiDB-lite"/>
    </source>
</evidence>
<dbReference type="InterPro" id="IPR012588">
    <property type="entry name" value="Exosome-assoc_fac_Rrp6_N"/>
</dbReference>
<dbReference type="PANTHER" id="PTHR12124:SF47">
    <property type="entry name" value="EXOSOME COMPONENT 10"/>
    <property type="match status" value="1"/>
</dbReference>
<dbReference type="GO" id="GO:0005730">
    <property type="term" value="C:nucleolus"/>
    <property type="evidence" value="ECO:0007669"/>
    <property type="project" value="TreeGrafter"/>
</dbReference>
<dbReference type="GO" id="GO:0071038">
    <property type="term" value="P:TRAMP-dependent tRNA surveillance pathway"/>
    <property type="evidence" value="ECO:0007669"/>
    <property type="project" value="TreeGrafter"/>
</dbReference>
<feature type="domain" description="3'-5' exonuclease" evidence="2">
    <location>
        <begin position="256"/>
        <end position="310"/>
    </location>
</feature>
<dbReference type="WBParaSite" id="PSAMB.scaffold8897size5633.g31917.t1">
    <property type="protein sequence ID" value="PSAMB.scaffold8897size5633.g31917.t1"/>
    <property type="gene ID" value="PSAMB.scaffold8897size5633.g31917"/>
</dbReference>
<dbReference type="GO" id="GO:0000467">
    <property type="term" value="P:exonucleolytic trimming to generate mature 3'-end of 5.8S rRNA from tricistronic rRNA transcript (SSU-rRNA, 5.8S rRNA, LSU-rRNA)"/>
    <property type="evidence" value="ECO:0007669"/>
    <property type="project" value="InterPro"/>
</dbReference>
<dbReference type="AlphaFoldDB" id="A0A914XKM8"/>
<evidence type="ECO:0000313" key="5">
    <source>
        <dbReference type="WBParaSite" id="PSAMB.scaffold8897size5633.g31917.t1"/>
    </source>
</evidence>
<protein>
    <submittedName>
        <fullName evidence="5">Exosome-associated factor Rrp6 N-terminal domain-containing protein</fullName>
    </submittedName>
</protein>
<dbReference type="PANTHER" id="PTHR12124">
    <property type="entry name" value="POLYMYOSITIS/SCLERODERMA AUTOANTIGEN-RELATED"/>
    <property type="match status" value="1"/>
</dbReference>
<keyword evidence="4" id="KW-1185">Reference proteome</keyword>
<dbReference type="GO" id="GO:0003727">
    <property type="term" value="F:single-stranded RNA binding"/>
    <property type="evidence" value="ECO:0007669"/>
    <property type="project" value="TreeGrafter"/>
</dbReference>
<dbReference type="InterPro" id="IPR045092">
    <property type="entry name" value="Rrp6-like"/>
</dbReference>
<sequence length="317" mass="35546">MASNTPPDAKALSKSVNVAVARAIKSANGLPKIGDNFELVASYPAFSQLMDAERVRMIELLKRLLRHGNCKTKIPSPIRDNDEFFDRLIEANDSILERVGNLLDEAEGIRKPEDVAVPVSTEDFAESTTASSKTQFKIPLTQSRKAGQQRKAVATLPSASGSKILKKPQVQYSIPVDNSAAPFVPKLKIKHHSRPRKSGNVTIADDTNSGREWLSDENESMHPYQYELDYYEPPAAQLELGTITDPLPVEETPLVYVDNVEKLTELRDILNKEKEFAVDVEHHDYRSFLGLTGRVQISTRTVDYIIDPFPIWQHMHI</sequence>
<dbReference type="GO" id="GO:0071044">
    <property type="term" value="P:histone mRNA catabolic process"/>
    <property type="evidence" value="ECO:0007669"/>
    <property type="project" value="TreeGrafter"/>
</dbReference>
<feature type="region of interest" description="Disordered" evidence="1">
    <location>
        <begin position="191"/>
        <end position="217"/>
    </location>
</feature>
<dbReference type="SUPFAM" id="SSF53098">
    <property type="entry name" value="Ribonuclease H-like"/>
    <property type="match status" value="1"/>
</dbReference>
<dbReference type="GO" id="GO:0071035">
    <property type="term" value="P:nuclear polyadenylation-dependent rRNA catabolic process"/>
    <property type="evidence" value="ECO:0007669"/>
    <property type="project" value="TreeGrafter"/>
</dbReference>
<evidence type="ECO:0000259" key="2">
    <source>
        <dbReference type="Pfam" id="PF01612"/>
    </source>
</evidence>